<evidence type="ECO:0000313" key="4">
    <source>
        <dbReference type="Proteomes" id="UP000320735"/>
    </source>
</evidence>
<dbReference type="GO" id="GO:0004190">
    <property type="term" value="F:aspartic-type endopeptidase activity"/>
    <property type="evidence" value="ECO:0007669"/>
    <property type="project" value="TreeGrafter"/>
</dbReference>
<evidence type="ECO:0000313" key="3">
    <source>
        <dbReference type="EMBL" id="TWU11719.1"/>
    </source>
</evidence>
<accession>A0A5C6BKJ5</accession>
<comment type="caution">
    <text evidence="3">The sequence shown here is derived from an EMBL/GenBank/DDBJ whole genome shotgun (WGS) entry which is preliminary data.</text>
</comment>
<feature type="transmembrane region" description="Helical" evidence="1">
    <location>
        <begin position="280"/>
        <end position="300"/>
    </location>
</feature>
<dbReference type="Proteomes" id="UP000320735">
    <property type="component" value="Unassembled WGS sequence"/>
</dbReference>
<name>A0A5C6BKJ5_9PLAN</name>
<gene>
    <name evidence="3" type="primary">pppA_1</name>
    <name evidence="3" type="ORF">CA54_05280</name>
</gene>
<dbReference type="EMBL" id="SJPP01000001">
    <property type="protein sequence ID" value="TWU11719.1"/>
    <property type="molecule type" value="Genomic_DNA"/>
</dbReference>
<feature type="transmembrane region" description="Helical" evidence="1">
    <location>
        <begin position="320"/>
        <end position="340"/>
    </location>
</feature>
<feature type="transmembrane region" description="Helical" evidence="1">
    <location>
        <begin position="197"/>
        <end position="219"/>
    </location>
</feature>
<dbReference type="GO" id="GO:0006465">
    <property type="term" value="P:signal peptide processing"/>
    <property type="evidence" value="ECO:0007669"/>
    <property type="project" value="TreeGrafter"/>
</dbReference>
<feature type="transmembrane region" description="Helical" evidence="1">
    <location>
        <begin position="76"/>
        <end position="93"/>
    </location>
</feature>
<keyword evidence="1" id="KW-0472">Membrane</keyword>
<organism evidence="3 4">
    <name type="scientific">Symmachiella macrocystis</name>
    <dbReference type="NCBI Taxonomy" id="2527985"/>
    <lineage>
        <taxon>Bacteria</taxon>
        <taxon>Pseudomonadati</taxon>
        <taxon>Planctomycetota</taxon>
        <taxon>Planctomycetia</taxon>
        <taxon>Planctomycetales</taxon>
        <taxon>Planctomycetaceae</taxon>
        <taxon>Symmachiella</taxon>
    </lineage>
</organism>
<feature type="transmembrane region" description="Helical" evidence="1">
    <location>
        <begin position="501"/>
        <end position="520"/>
    </location>
</feature>
<feature type="transmembrane region" description="Helical" evidence="1">
    <location>
        <begin position="145"/>
        <end position="163"/>
    </location>
</feature>
<sequence>MTINENYRTTSCLDRHRCLLHRYLLGQYLAMVLMVSASFVAAVWATWDWQSPVGTIAPLVSVWIICRAAGLFSGQWFAPLITAASAFAVLAVRDVHVVEPLAEPIVFAPIALLVMLALIFAIDVVESAQSLSWIHVASRLRRQNWLRLAVWGLGAGIVLYVVAMPVGDWIIDQIYPPKSGRILEDMTLGQQVRFRGFEVFCALVFCVFGATIGSFLNVVAYRLPRRESVVFKSSHCPKCGVKIESRDNVPIIGWLRLGGRCRACQSLISMRYPIVESISAAFFLVMYFVELISGGANIPVRHPNIYHGPLWIIFYPKWDLIGLYLYHCFAFCILLVYALIDIDRQRLSTRVKCCIASALILPPMIWQHLLPTLSLSFASSLFQNASLQAGVTCLTGCLVGMALGWLTAWGIYSTAEEDEYSSSRAQFAGCLSVVGISLGWQAVVAVTLCTLLLMFGATLFARWQHWPLPQLSPLLLAAFVLQLCLWRWTTQHPSNWWPSDRMLASGWAAIAVGYVVLLLANRLAVRQRQQQWVGHGL</sequence>
<evidence type="ECO:0000256" key="1">
    <source>
        <dbReference type="SAM" id="Phobius"/>
    </source>
</evidence>
<feature type="transmembrane region" description="Helical" evidence="1">
    <location>
        <begin position="105"/>
        <end position="125"/>
    </location>
</feature>
<dbReference type="InterPro" id="IPR050882">
    <property type="entry name" value="Prepilin_peptidase/N-MTase"/>
</dbReference>
<feature type="domain" description="Prepilin peptidase A24 N-terminal" evidence="2">
    <location>
        <begin position="207"/>
        <end position="287"/>
    </location>
</feature>
<keyword evidence="1" id="KW-0812">Transmembrane</keyword>
<dbReference type="Pfam" id="PF06750">
    <property type="entry name" value="A24_N_bact"/>
    <property type="match status" value="1"/>
</dbReference>
<protein>
    <submittedName>
        <fullName evidence="3">Leader peptidase PppA</fullName>
    </submittedName>
</protein>
<dbReference type="GO" id="GO:0005886">
    <property type="term" value="C:plasma membrane"/>
    <property type="evidence" value="ECO:0007669"/>
    <property type="project" value="TreeGrafter"/>
</dbReference>
<evidence type="ECO:0000259" key="2">
    <source>
        <dbReference type="Pfam" id="PF06750"/>
    </source>
</evidence>
<dbReference type="PANTHER" id="PTHR30487">
    <property type="entry name" value="TYPE 4 PREPILIN-LIKE PROTEINS LEADER PEPTIDE-PROCESSING ENZYME"/>
    <property type="match status" value="1"/>
</dbReference>
<feature type="transmembrane region" description="Helical" evidence="1">
    <location>
        <begin position="53"/>
        <end position="69"/>
    </location>
</feature>
<keyword evidence="4" id="KW-1185">Reference proteome</keyword>
<proteinExistence type="predicted"/>
<keyword evidence="1" id="KW-1133">Transmembrane helix</keyword>
<dbReference type="AlphaFoldDB" id="A0A5C6BKJ5"/>
<dbReference type="PANTHER" id="PTHR30487:SF0">
    <property type="entry name" value="PREPILIN LEADER PEPTIDASE_N-METHYLTRANSFERASE-RELATED"/>
    <property type="match status" value="1"/>
</dbReference>
<reference evidence="3 4" key="1">
    <citation type="submission" date="2019-02" db="EMBL/GenBank/DDBJ databases">
        <title>Deep-cultivation of Planctomycetes and their phenomic and genomic characterization uncovers novel biology.</title>
        <authorList>
            <person name="Wiegand S."/>
            <person name="Jogler M."/>
            <person name="Boedeker C."/>
            <person name="Pinto D."/>
            <person name="Vollmers J."/>
            <person name="Rivas-Marin E."/>
            <person name="Kohn T."/>
            <person name="Peeters S.H."/>
            <person name="Heuer A."/>
            <person name="Rast P."/>
            <person name="Oberbeckmann S."/>
            <person name="Bunk B."/>
            <person name="Jeske O."/>
            <person name="Meyerdierks A."/>
            <person name="Storesund J.E."/>
            <person name="Kallscheuer N."/>
            <person name="Luecker S."/>
            <person name="Lage O.M."/>
            <person name="Pohl T."/>
            <person name="Merkel B.J."/>
            <person name="Hornburger P."/>
            <person name="Mueller R.-W."/>
            <person name="Bruemmer F."/>
            <person name="Labrenz M."/>
            <person name="Spormann A.M."/>
            <person name="Op Den Camp H."/>
            <person name="Overmann J."/>
            <person name="Amann R."/>
            <person name="Jetten M.S.M."/>
            <person name="Mascher T."/>
            <person name="Medema M.H."/>
            <person name="Devos D.P."/>
            <person name="Kaster A.-K."/>
            <person name="Ovreas L."/>
            <person name="Rohde M."/>
            <person name="Galperin M.Y."/>
            <person name="Jogler C."/>
        </authorList>
    </citation>
    <scope>NUCLEOTIDE SEQUENCE [LARGE SCALE GENOMIC DNA]</scope>
    <source>
        <strain evidence="3 4">CA54</strain>
    </source>
</reference>
<feature type="transmembrane region" description="Helical" evidence="1">
    <location>
        <begin position="25"/>
        <end position="47"/>
    </location>
</feature>
<dbReference type="InterPro" id="IPR010627">
    <property type="entry name" value="Prepilin_pept_A24_N"/>
</dbReference>
<feature type="transmembrane region" description="Helical" evidence="1">
    <location>
        <begin position="432"/>
        <end position="459"/>
    </location>
</feature>
<feature type="transmembrane region" description="Helical" evidence="1">
    <location>
        <begin position="389"/>
        <end position="412"/>
    </location>
</feature>